<gene>
    <name evidence="1" type="ORF">HCT46_05915</name>
</gene>
<evidence type="ECO:0000313" key="1">
    <source>
        <dbReference type="EMBL" id="NIZ47445.1"/>
    </source>
</evidence>
<proteinExistence type="predicted"/>
<reference evidence="1" key="1">
    <citation type="submission" date="2020-03" db="EMBL/GenBank/DDBJ databases">
        <title>Spirochaetal bacteria isolated from arthropods constitute a novel genus Entomospira genus novum within the order Spirochaetales.</title>
        <authorList>
            <person name="Grana-Miraglia L."/>
            <person name="Sikutova S."/>
            <person name="Fingerle V."/>
            <person name="Sing A."/>
            <person name="Castillo-Ramirez S."/>
            <person name="Margos G."/>
            <person name="Rudolf I."/>
        </authorList>
    </citation>
    <scope>NUCLEOTIDE SEQUENCE</scope>
    <source>
        <strain evidence="1">BR208</strain>
    </source>
</reference>
<keyword evidence="2" id="KW-1185">Reference proteome</keyword>
<dbReference type="EMBL" id="JAATLK010000001">
    <property type="protein sequence ID" value="NIZ47445.1"/>
    <property type="molecule type" value="Genomic_DNA"/>
</dbReference>
<dbReference type="RefSeq" id="WP_167703858.1">
    <property type="nucleotide sequence ID" value="NZ_CP118168.1"/>
</dbReference>
<protein>
    <submittedName>
        <fullName evidence="1">Uncharacterized protein</fullName>
    </submittedName>
</protein>
<dbReference type="Proteomes" id="UP000752013">
    <property type="component" value="Unassembled WGS sequence"/>
</dbReference>
<dbReference type="AlphaFoldDB" id="A0A968KTA2"/>
<sequence length="335" mass="37751">MQDEESSIKQVQEYFWIFDARQMQFLMMQIIAKGKMMLAKLVISLNHSMHAKVLANVSRGVKANLEEELRILSLRITDVEKQEVSDEVLALILALIKETRLHVPVATKKISGEDEHLVSFLNDQQVYSRRLLESLIHIADTESLAEMLASAKNELGQEYLHAIGSLSKETRKYLLPFVSQDDYGVLVNSFTKDTFSKLRTTQSILAREKLAGILKVGVGHISDRDLVYQGAVLEKSWRDARSEWEELIYRLTPVQITNVLMAVSVADVALAHYESSEFIRNHVFALFGSVASGVLMHAYKEVDINSLGEPAFKVREVLIAQAIYVLGEKKKSSGV</sequence>
<organism evidence="1 2">
    <name type="scientific">Entomospira nematocerorum</name>
    <dbReference type="NCBI Taxonomy" id="2719987"/>
    <lineage>
        <taxon>Bacteria</taxon>
        <taxon>Pseudomonadati</taxon>
        <taxon>Spirochaetota</taxon>
        <taxon>Spirochaetia</taxon>
        <taxon>Spirochaetales</taxon>
        <taxon>Spirochaetaceae</taxon>
        <taxon>Entomospira</taxon>
    </lineage>
</organism>
<accession>A0A968KTA2</accession>
<comment type="caution">
    <text evidence="1">The sequence shown here is derived from an EMBL/GenBank/DDBJ whole genome shotgun (WGS) entry which is preliminary data.</text>
</comment>
<name>A0A968KTA2_9SPIO</name>
<evidence type="ECO:0000313" key="2">
    <source>
        <dbReference type="Proteomes" id="UP000752013"/>
    </source>
</evidence>